<gene>
    <name evidence="3" type="ORF">EMPS_02988</name>
</gene>
<accession>A0A9P3H5X4</accession>
<feature type="chain" id="PRO_5040430867" description="Periplasmic binding protein" evidence="2">
    <location>
        <begin position="21"/>
        <end position="482"/>
    </location>
</feature>
<keyword evidence="1" id="KW-1133">Transmembrane helix</keyword>
<dbReference type="PANTHER" id="PTHR38360:SF1">
    <property type="entry name" value="F12P19.7"/>
    <property type="match status" value="1"/>
</dbReference>
<keyword evidence="4" id="KW-1185">Reference proteome</keyword>
<keyword evidence="1" id="KW-0812">Transmembrane</keyword>
<evidence type="ECO:0000313" key="4">
    <source>
        <dbReference type="Proteomes" id="UP000827284"/>
    </source>
</evidence>
<feature type="transmembrane region" description="Helical" evidence="1">
    <location>
        <begin position="437"/>
        <end position="457"/>
    </location>
</feature>
<proteinExistence type="predicted"/>
<comment type="caution">
    <text evidence="3">The sequence shown here is derived from an EMBL/GenBank/DDBJ whole genome shotgun (WGS) entry which is preliminary data.</text>
</comment>
<dbReference type="PANTHER" id="PTHR38360">
    <property type="entry name" value="OS03G0120000 PROTEIN"/>
    <property type="match status" value="1"/>
</dbReference>
<name>A0A9P3H5X4_9FUNG</name>
<reference evidence="3" key="1">
    <citation type="submission" date="2021-11" db="EMBL/GenBank/DDBJ databases">
        <authorList>
            <person name="Herlambang A."/>
            <person name="Guo Y."/>
            <person name="Takashima Y."/>
            <person name="Nishizawa T."/>
        </authorList>
    </citation>
    <scope>NUCLEOTIDE SEQUENCE</scope>
    <source>
        <strain evidence="3">E1425</strain>
    </source>
</reference>
<evidence type="ECO:0000256" key="2">
    <source>
        <dbReference type="SAM" id="SignalP"/>
    </source>
</evidence>
<evidence type="ECO:0000313" key="3">
    <source>
        <dbReference type="EMBL" id="GJJ70638.1"/>
    </source>
</evidence>
<keyword evidence="2" id="KW-0732">Signal</keyword>
<evidence type="ECO:0008006" key="5">
    <source>
        <dbReference type="Google" id="ProtNLM"/>
    </source>
</evidence>
<reference evidence="3" key="2">
    <citation type="journal article" date="2022" name="Microbiol. Resour. Announc.">
        <title>Whole-Genome Sequence of Entomortierella parvispora E1425, a Mucoromycotan Fungus Associated with Burkholderiaceae-Related Endosymbiotic Bacteria.</title>
        <authorList>
            <person name="Herlambang A."/>
            <person name="Guo Y."/>
            <person name="Takashima Y."/>
            <person name="Narisawa K."/>
            <person name="Ohta H."/>
            <person name="Nishizawa T."/>
        </authorList>
    </citation>
    <scope>NUCLEOTIDE SEQUENCE</scope>
    <source>
        <strain evidence="3">E1425</strain>
    </source>
</reference>
<keyword evidence="1" id="KW-0472">Membrane</keyword>
<dbReference type="OrthoDB" id="409848at2759"/>
<dbReference type="Proteomes" id="UP000827284">
    <property type="component" value="Unassembled WGS sequence"/>
</dbReference>
<organism evidence="3 4">
    <name type="scientific">Entomortierella parvispora</name>
    <dbReference type="NCBI Taxonomy" id="205924"/>
    <lineage>
        <taxon>Eukaryota</taxon>
        <taxon>Fungi</taxon>
        <taxon>Fungi incertae sedis</taxon>
        <taxon>Mucoromycota</taxon>
        <taxon>Mortierellomycotina</taxon>
        <taxon>Mortierellomycetes</taxon>
        <taxon>Mortierellales</taxon>
        <taxon>Mortierellaceae</taxon>
        <taxon>Entomortierella</taxon>
    </lineage>
</organism>
<evidence type="ECO:0000256" key="1">
    <source>
        <dbReference type="SAM" id="Phobius"/>
    </source>
</evidence>
<sequence length="482" mass="52203">MSRSVSIALGLALLAVTASAQNDTYCGGSLQPNMYNTFDFTYNHGGNFTVVTMIGPTSNETSLLYCGDAPIGTQALLEAGVNTNVQQFKVPVTSVATSGNFTSSYVELIGQGNSIMYMDDPQLVVSPCLQQRYANKTLQALNDTQYQTQFNNISAAFLMTTQPAENKAVYVPESLEVDPLQRVEYIKAISLFYDLGAEGQSVYNKIRNNYGTLQNAVASIPADQQKRIGWVEYDFSVSAWRIRNSVFTRAIIKDAGGISFPLRGDGVADRSILDITDLQTMIRNSWVVIDQTNFNGQNANQGDFNLWRTLAGVTMDELPGKRVYSLSGTSNAQGVSDYDYRAPARPDLLLQDLIHAQYPSFNVSWTFLDPGFIYGSGPDHVMTAAMCGQAVYNDAPITVYAGGTFSGDGTVSPPLVGSGIYGAASGGSSGSKSKTPIIVAVVVVAAVIGAGFAFAFFKWGKRAKEDRFIELEEEMNNEIPLH</sequence>
<feature type="signal peptide" evidence="2">
    <location>
        <begin position="1"/>
        <end position="20"/>
    </location>
</feature>
<dbReference type="AlphaFoldDB" id="A0A9P3H5X4"/>
<protein>
    <recommendedName>
        <fullName evidence="5">Periplasmic binding protein</fullName>
    </recommendedName>
</protein>
<dbReference type="EMBL" id="BQFW01000004">
    <property type="protein sequence ID" value="GJJ70638.1"/>
    <property type="molecule type" value="Genomic_DNA"/>
</dbReference>